<feature type="active site" evidence="10">
    <location>
        <position position="271"/>
    </location>
</feature>
<organism evidence="14 15">
    <name type="scientific">Melghiribacillus thermohalophilus</name>
    <dbReference type="NCBI Taxonomy" id="1324956"/>
    <lineage>
        <taxon>Bacteria</taxon>
        <taxon>Bacillati</taxon>
        <taxon>Bacillota</taxon>
        <taxon>Bacilli</taxon>
        <taxon>Bacillales</taxon>
        <taxon>Bacillaceae</taxon>
        <taxon>Melghiribacillus</taxon>
    </lineage>
</organism>
<evidence type="ECO:0000259" key="12">
    <source>
        <dbReference type="PROSITE" id="PS51898"/>
    </source>
</evidence>
<dbReference type="Gene3D" id="1.10.443.10">
    <property type="entry name" value="Intergrase catalytic core"/>
    <property type="match status" value="1"/>
</dbReference>
<dbReference type="GO" id="GO:0051301">
    <property type="term" value="P:cell division"/>
    <property type="evidence" value="ECO:0007669"/>
    <property type="project" value="UniProtKB-UniRule"/>
</dbReference>
<dbReference type="PANTHER" id="PTHR30349:SF77">
    <property type="entry name" value="TYROSINE RECOMBINASE XERC"/>
    <property type="match status" value="1"/>
</dbReference>
<dbReference type="InterPro" id="IPR011931">
    <property type="entry name" value="Recomb_XerC"/>
</dbReference>
<dbReference type="PROSITE" id="PS51898">
    <property type="entry name" value="TYR_RECOMBINASE"/>
    <property type="match status" value="1"/>
</dbReference>
<dbReference type="NCBIfam" id="TIGR02224">
    <property type="entry name" value="recomb_XerC"/>
    <property type="match status" value="1"/>
</dbReference>
<evidence type="ECO:0000256" key="11">
    <source>
        <dbReference type="NCBIfam" id="TIGR02224"/>
    </source>
</evidence>
<evidence type="ECO:0000313" key="14">
    <source>
        <dbReference type="EMBL" id="TCT26782.1"/>
    </source>
</evidence>
<dbReference type="GO" id="GO:0009037">
    <property type="term" value="F:tyrosine-based site-specific recombinase activity"/>
    <property type="evidence" value="ECO:0007669"/>
    <property type="project" value="UniProtKB-UniRule"/>
</dbReference>
<dbReference type="InterPro" id="IPR010998">
    <property type="entry name" value="Integrase_recombinase_N"/>
</dbReference>
<keyword evidence="5 10" id="KW-0159">Chromosome partition</keyword>
<comment type="subunit">
    <text evidence="10">Forms a cyclic heterotetrameric complex composed of two molecules of XerC and two molecules of XerD.</text>
</comment>
<dbReference type="NCBIfam" id="NF001399">
    <property type="entry name" value="PRK00283.1"/>
    <property type="match status" value="1"/>
</dbReference>
<dbReference type="InterPro" id="IPR011010">
    <property type="entry name" value="DNA_brk_join_enz"/>
</dbReference>
<keyword evidence="6 10" id="KW-0229">DNA integration</keyword>
<dbReference type="Pfam" id="PF00589">
    <property type="entry name" value="Phage_integrase"/>
    <property type="match status" value="1"/>
</dbReference>
<dbReference type="OrthoDB" id="9801717at2"/>
<keyword evidence="4 10" id="KW-0132">Cell division</keyword>
<feature type="active site" evidence="10">
    <location>
        <position position="245"/>
    </location>
</feature>
<evidence type="ECO:0000256" key="1">
    <source>
        <dbReference type="ARBA" id="ARBA00004496"/>
    </source>
</evidence>
<feature type="active site" evidence="10">
    <location>
        <position position="248"/>
    </location>
</feature>
<accession>A0A4R3NHL8</accession>
<evidence type="ECO:0000256" key="5">
    <source>
        <dbReference type="ARBA" id="ARBA00022829"/>
    </source>
</evidence>
<dbReference type="EMBL" id="SMAN01000001">
    <property type="protein sequence ID" value="TCT26782.1"/>
    <property type="molecule type" value="Genomic_DNA"/>
</dbReference>
<keyword evidence="15" id="KW-1185">Reference proteome</keyword>
<dbReference type="Proteomes" id="UP000294650">
    <property type="component" value="Unassembled WGS sequence"/>
</dbReference>
<evidence type="ECO:0000256" key="9">
    <source>
        <dbReference type="ARBA" id="ARBA00023306"/>
    </source>
</evidence>
<comment type="caution">
    <text evidence="14">The sequence shown here is derived from an EMBL/GenBank/DDBJ whole genome shotgun (WGS) entry which is preliminary data.</text>
</comment>
<dbReference type="GO" id="GO:0003677">
    <property type="term" value="F:DNA binding"/>
    <property type="evidence" value="ECO:0007669"/>
    <property type="project" value="UniProtKB-UniRule"/>
</dbReference>
<dbReference type="Pfam" id="PF02899">
    <property type="entry name" value="Phage_int_SAM_1"/>
    <property type="match status" value="1"/>
</dbReference>
<dbReference type="GO" id="GO:0005737">
    <property type="term" value="C:cytoplasm"/>
    <property type="evidence" value="ECO:0007669"/>
    <property type="project" value="UniProtKB-SubCell"/>
</dbReference>
<feature type="active site" evidence="10">
    <location>
        <position position="148"/>
    </location>
</feature>
<dbReference type="GO" id="GO:0007059">
    <property type="term" value="P:chromosome segregation"/>
    <property type="evidence" value="ECO:0007669"/>
    <property type="project" value="UniProtKB-UniRule"/>
</dbReference>
<protein>
    <recommendedName>
        <fullName evidence="10 11">Tyrosine recombinase XerC</fullName>
    </recommendedName>
</protein>
<evidence type="ECO:0000259" key="13">
    <source>
        <dbReference type="PROSITE" id="PS51900"/>
    </source>
</evidence>
<dbReference type="GO" id="GO:0006313">
    <property type="term" value="P:DNA transposition"/>
    <property type="evidence" value="ECO:0007669"/>
    <property type="project" value="UniProtKB-UniRule"/>
</dbReference>
<evidence type="ECO:0000256" key="7">
    <source>
        <dbReference type="ARBA" id="ARBA00023125"/>
    </source>
</evidence>
<feature type="active site" evidence="10">
    <location>
        <position position="172"/>
    </location>
</feature>
<comment type="subcellular location">
    <subcellularLocation>
        <location evidence="1 10">Cytoplasm</location>
    </subcellularLocation>
</comment>
<gene>
    <name evidence="10" type="primary">xerC</name>
    <name evidence="14" type="ORF">EDD68_101135</name>
</gene>
<keyword evidence="3 10" id="KW-0963">Cytoplasm</keyword>
<evidence type="ECO:0000256" key="3">
    <source>
        <dbReference type="ARBA" id="ARBA00022490"/>
    </source>
</evidence>
<evidence type="ECO:0000256" key="2">
    <source>
        <dbReference type="ARBA" id="ARBA00006657"/>
    </source>
</evidence>
<evidence type="ECO:0000256" key="8">
    <source>
        <dbReference type="ARBA" id="ARBA00023172"/>
    </source>
</evidence>
<dbReference type="HAMAP" id="MF_01808">
    <property type="entry name" value="Recomb_XerC_XerD"/>
    <property type="match status" value="1"/>
</dbReference>
<evidence type="ECO:0000256" key="10">
    <source>
        <dbReference type="HAMAP-Rule" id="MF_01808"/>
    </source>
</evidence>
<dbReference type="InterPro" id="IPR013762">
    <property type="entry name" value="Integrase-like_cat_sf"/>
</dbReference>
<dbReference type="SUPFAM" id="SSF56349">
    <property type="entry name" value="DNA breaking-rejoining enzymes"/>
    <property type="match status" value="1"/>
</dbReference>
<dbReference type="PANTHER" id="PTHR30349">
    <property type="entry name" value="PHAGE INTEGRASE-RELATED"/>
    <property type="match status" value="1"/>
</dbReference>
<feature type="active site" description="O-(3'-phospho-DNA)-tyrosine intermediate" evidence="10">
    <location>
        <position position="280"/>
    </location>
</feature>
<feature type="domain" description="Tyr recombinase" evidence="12">
    <location>
        <begin position="108"/>
        <end position="293"/>
    </location>
</feature>
<keyword evidence="7 10" id="KW-0238">DNA-binding</keyword>
<reference evidence="14 15" key="1">
    <citation type="submission" date="2019-03" db="EMBL/GenBank/DDBJ databases">
        <title>Genomic Encyclopedia of Type Strains, Phase IV (KMG-IV): sequencing the most valuable type-strain genomes for metagenomic binning, comparative biology and taxonomic classification.</title>
        <authorList>
            <person name="Goeker M."/>
        </authorList>
    </citation>
    <scope>NUCLEOTIDE SEQUENCE [LARGE SCALE GENOMIC DNA]</scope>
    <source>
        <strain evidence="14 15">DSM 25894</strain>
    </source>
</reference>
<proteinExistence type="inferred from homology"/>
<sequence length="299" mass="34840">MSFHLLKEAFKEYLQIEKNVSPYTLKFYLDDLDFFFLFLKTEGMDDVKDVDYAVIRVYLTRLYDQKLTRRSVSRKLSSLRTFFRFLEREKKVDANPLISVSLPKTEKPIPDFLYEEELAKLFTVSDLNTPLGQRNQALLELLYATGMRVSECVQLTLSHVDFSIGTVLVKGKGNKERYIPFGNYARDALMRYIENGREVLLKKSRLDSEIIFLNMRGKPLTTRGVRTILKSMVDKASLTVHVHPHKIRHTFATHLLNEGADLRSVQELLGHEHLSSTQIYTHVTRDHLRNIYMNTHPRA</sequence>
<evidence type="ECO:0000313" key="15">
    <source>
        <dbReference type="Proteomes" id="UP000294650"/>
    </source>
</evidence>
<dbReference type="CDD" id="cd00798">
    <property type="entry name" value="INT_XerDC_C"/>
    <property type="match status" value="1"/>
</dbReference>
<evidence type="ECO:0000256" key="4">
    <source>
        <dbReference type="ARBA" id="ARBA00022618"/>
    </source>
</evidence>
<keyword evidence="8 10" id="KW-0233">DNA recombination</keyword>
<dbReference type="InterPro" id="IPR004107">
    <property type="entry name" value="Integrase_SAM-like_N"/>
</dbReference>
<dbReference type="AlphaFoldDB" id="A0A4R3NHL8"/>
<dbReference type="InterPro" id="IPR002104">
    <property type="entry name" value="Integrase_catalytic"/>
</dbReference>
<dbReference type="InterPro" id="IPR023009">
    <property type="entry name" value="Tyrosine_recombinase_XerC/XerD"/>
</dbReference>
<dbReference type="PROSITE" id="PS51900">
    <property type="entry name" value="CB"/>
    <property type="match status" value="1"/>
</dbReference>
<dbReference type="RefSeq" id="WP_132370118.1">
    <property type="nucleotide sequence ID" value="NZ_SMAN01000001.1"/>
</dbReference>
<evidence type="ECO:0000256" key="6">
    <source>
        <dbReference type="ARBA" id="ARBA00022908"/>
    </source>
</evidence>
<dbReference type="InterPro" id="IPR044068">
    <property type="entry name" value="CB"/>
</dbReference>
<dbReference type="InterPro" id="IPR050090">
    <property type="entry name" value="Tyrosine_recombinase_XerCD"/>
</dbReference>
<feature type="domain" description="Core-binding (CB)" evidence="13">
    <location>
        <begin position="1"/>
        <end position="87"/>
    </location>
</feature>
<dbReference type="Gene3D" id="1.10.150.130">
    <property type="match status" value="1"/>
</dbReference>
<comment type="function">
    <text evidence="10">Site-specific tyrosine recombinase, which acts by catalyzing the cutting and rejoining of the recombining DNA molecules. The XerC-XerD complex is essential to convert dimers of the bacterial chromosome into monomers to permit their segregation at cell division. It also contributes to the segregational stability of plasmids.</text>
</comment>
<name>A0A4R3NHL8_9BACI</name>
<dbReference type="NCBIfam" id="NF040815">
    <property type="entry name" value="recomb_XerA_Arch"/>
    <property type="match status" value="1"/>
</dbReference>
<keyword evidence="9 10" id="KW-0131">Cell cycle</keyword>
<comment type="similarity">
    <text evidence="2 10">Belongs to the 'phage' integrase family. XerC subfamily.</text>
</comment>